<keyword evidence="1" id="KW-1133">Transmembrane helix</keyword>
<dbReference type="OrthoDB" id="3829428at2"/>
<dbReference type="EMBL" id="HE804045">
    <property type="protein sequence ID" value="CCH32615.1"/>
    <property type="molecule type" value="Genomic_DNA"/>
</dbReference>
<organism evidence="3 4">
    <name type="scientific">Saccharothrix espanaensis (strain ATCC 51144 / DSM 44229 / JCM 9112 / NBRC 15066 / NRRL 15764)</name>
    <dbReference type="NCBI Taxonomy" id="1179773"/>
    <lineage>
        <taxon>Bacteria</taxon>
        <taxon>Bacillati</taxon>
        <taxon>Actinomycetota</taxon>
        <taxon>Actinomycetes</taxon>
        <taxon>Pseudonocardiales</taxon>
        <taxon>Pseudonocardiaceae</taxon>
        <taxon>Saccharothrix</taxon>
    </lineage>
</organism>
<feature type="transmembrane region" description="Helical" evidence="1">
    <location>
        <begin position="143"/>
        <end position="162"/>
    </location>
</feature>
<feature type="signal peptide" evidence="2">
    <location>
        <begin position="1"/>
        <end position="22"/>
    </location>
</feature>
<dbReference type="eggNOG" id="COG1572">
    <property type="taxonomic scope" value="Bacteria"/>
</dbReference>
<protein>
    <recommendedName>
        <fullName evidence="5">CARDB domain-containing protein</fullName>
    </recommendedName>
</protein>
<evidence type="ECO:0000256" key="1">
    <source>
        <dbReference type="SAM" id="Phobius"/>
    </source>
</evidence>
<reference evidence="3 4" key="1">
    <citation type="journal article" date="2012" name="BMC Genomics">
        <title>Complete genome sequence of Saccharothrix espanaensis DSM 44229T and comparison to the other completely sequenced Pseudonocardiaceae.</title>
        <authorList>
            <person name="Strobel T."/>
            <person name="Al-Dilaimi A."/>
            <person name="Blom J."/>
            <person name="Gessner A."/>
            <person name="Kalinowski J."/>
            <person name="Luzhetska M."/>
            <person name="Puhler A."/>
            <person name="Szczepanowski R."/>
            <person name="Bechthold A."/>
            <person name="Ruckert C."/>
        </authorList>
    </citation>
    <scope>NUCLEOTIDE SEQUENCE [LARGE SCALE GENOMIC DNA]</scope>
    <source>
        <strain evidence="4">ATCC 51144 / DSM 44229 / JCM 9112 / NBRC 15066 / NRRL 15764</strain>
    </source>
</reference>
<keyword evidence="4" id="KW-1185">Reference proteome</keyword>
<dbReference type="PATRIC" id="fig|1179773.3.peg.5391"/>
<gene>
    <name evidence="3" type="ordered locus">BN6_53520</name>
</gene>
<name>K0JXL5_SACES</name>
<dbReference type="Proteomes" id="UP000006281">
    <property type="component" value="Chromosome"/>
</dbReference>
<evidence type="ECO:0000313" key="4">
    <source>
        <dbReference type="Proteomes" id="UP000006281"/>
    </source>
</evidence>
<evidence type="ECO:0008006" key="5">
    <source>
        <dbReference type="Google" id="ProtNLM"/>
    </source>
</evidence>
<dbReference type="RefSeq" id="WP_015102727.1">
    <property type="nucleotide sequence ID" value="NC_019673.1"/>
</dbReference>
<evidence type="ECO:0000256" key="2">
    <source>
        <dbReference type="SAM" id="SignalP"/>
    </source>
</evidence>
<evidence type="ECO:0000313" key="3">
    <source>
        <dbReference type="EMBL" id="CCH32615.1"/>
    </source>
</evidence>
<dbReference type="STRING" id="1179773.BN6_53520"/>
<keyword evidence="2" id="KW-0732">Signal</keyword>
<sequence>MRHVGALAAAAALALGAPGVAAATVEVAVDGTRVEKPVGSYINIRSTVTNTGPDKTAKLVAHLNVASMNDVYVDLEDWTAGPTQSVDPLGPGESTTVSWDVQAVNAGTFDVYAVVLPDGSGPLAVSPPIHVEITGRQTLDPGGALPVALAIPVVLGAVVLFTRRRLRDTA</sequence>
<keyword evidence="1" id="KW-0472">Membrane</keyword>
<dbReference type="KEGG" id="sesp:BN6_53520"/>
<keyword evidence="1" id="KW-0812">Transmembrane</keyword>
<accession>K0JXL5</accession>
<feature type="chain" id="PRO_5003834395" description="CARDB domain-containing protein" evidence="2">
    <location>
        <begin position="23"/>
        <end position="170"/>
    </location>
</feature>
<dbReference type="GO" id="GO:0005975">
    <property type="term" value="P:carbohydrate metabolic process"/>
    <property type="evidence" value="ECO:0007669"/>
    <property type="project" value="UniProtKB-ARBA"/>
</dbReference>
<dbReference type="InterPro" id="IPR013783">
    <property type="entry name" value="Ig-like_fold"/>
</dbReference>
<dbReference type="Gene3D" id="2.60.40.10">
    <property type="entry name" value="Immunoglobulins"/>
    <property type="match status" value="1"/>
</dbReference>
<dbReference type="AlphaFoldDB" id="K0JXL5"/>
<dbReference type="HOGENOM" id="CLU_1358786_0_0_11"/>
<proteinExistence type="predicted"/>